<feature type="region of interest" description="Disordered" evidence="9">
    <location>
        <begin position="1"/>
        <end position="161"/>
    </location>
</feature>
<evidence type="ECO:0000256" key="7">
    <source>
        <dbReference type="PROSITE-ProRule" id="PRU00146"/>
    </source>
</evidence>
<dbReference type="EMBL" id="VOIH02000002">
    <property type="protein sequence ID" value="KAF3454976.1"/>
    <property type="molecule type" value="Genomic_DNA"/>
</dbReference>
<evidence type="ECO:0000256" key="4">
    <source>
        <dbReference type="ARBA" id="ARBA00022801"/>
    </source>
</evidence>
<feature type="region of interest" description="Disordered" evidence="9">
    <location>
        <begin position="2668"/>
        <end position="2694"/>
    </location>
</feature>
<dbReference type="InterPro" id="IPR019786">
    <property type="entry name" value="Zinc_finger_PHD-type_CS"/>
</dbReference>
<dbReference type="InterPro" id="IPR013083">
    <property type="entry name" value="Znf_RING/FYVE/PHD"/>
</dbReference>
<reference evidence="14" key="1">
    <citation type="submission" date="2020-03" db="EMBL/GenBank/DDBJ databases">
        <title>A high-quality chromosome-level genome assembly of a woody plant with both climbing and erect habits, Rhamnella rubrinervis.</title>
        <authorList>
            <person name="Lu Z."/>
            <person name="Yang Y."/>
            <person name="Zhu X."/>
            <person name="Sun Y."/>
        </authorList>
    </citation>
    <scope>NUCLEOTIDE SEQUENCE</scope>
    <source>
        <strain evidence="14">BYM</strain>
        <tissue evidence="14">Leaf</tissue>
    </source>
</reference>
<feature type="domain" description="Chromo" evidence="10">
    <location>
        <begin position="556"/>
        <end position="632"/>
    </location>
</feature>
<evidence type="ECO:0000313" key="14">
    <source>
        <dbReference type="EMBL" id="KAF3454976.1"/>
    </source>
</evidence>
<dbReference type="InterPro" id="IPR056882">
    <property type="entry name" value="MOM1_dom"/>
</dbReference>
<dbReference type="Proteomes" id="UP000796880">
    <property type="component" value="Unassembled WGS sequence"/>
</dbReference>
<organism evidence="14 15">
    <name type="scientific">Rhamnella rubrinervis</name>
    <dbReference type="NCBI Taxonomy" id="2594499"/>
    <lineage>
        <taxon>Eukaryota</taxon>
        <taxon>Viridiplantae</taxon>
        <taxon>Streptophyta</taxon>
        <taxon>Embryophyta</taxon>
        <taxon>Tracheophyta</taxon>
        <taxon>Spermatophyta</taxon>
        <taxon>Magnoliopsida</taxon>
        <taxon>eudicotyledons</taxon>
        <taxon>Gunneridae</taxon>
        <taxon>Pentapetalae</taxon>
        <taxon>rosids</taxon>
        <taxon>fabids</taxon>
        <taxon>Rosales</taxon>
        <taxon>Rhamnaceae</taxon>
        <taxon>rhamnoid group</taxon>
        <taxon>Rhamneae</taxon>
        <taxon>Rhamnella</taxon>
    </lineage>
</organism>
<evidence type="ECO:0000313" key="15">
    <source>
        <dbReference type="Proteomes" id="UP000796880"/>
    </source>
</evidence>
<dbReference type="InterPro" id="IPR016197">
    <property type="entry name" value="Chromo-like_dom_sf"/>
</dbReference>
<feature type="coiled-coil region" evidence="8">
    <location>
        <begin position="1512"/>
        <end position="1554"/>
    </location>
</feature>
<dbReference type="GO" id="GO:0008270">
    <property type="term" value="F:zinc ion binding"/>
    <property type="evidence" value="ECO:0007669"/>
    <property type="project" value="UniProtKB-KW"/>
</dbReference>
<keyword evidence="1" id="KW-0479">Metal-binding</keyword>
<feature type="compositionally biased region" description="Basic and acidic residues" evidence="9">
    <location>
        <begin position="1765"/>
        <end position="1783"/>
    </location>
</feature>
<keyword evidence="2" id="KW-0677">Repeat</keyword>
<dbReference type="PROSITE" id="PS51194">
    <property type="entry name" value="HELICASE_CTER"/>
    <property type="match status" value="1"/>
</dbReference>
<evidence type="ECO:0000256" key="9">
    <source>
        <dbReference type="SAM" id="MobiDB-lite"/>
    </source>
</evidence>
<feature type="domain" description="Chromo" evidence="10">
    <location>
        <begin position="478"/>
        <end position="545"/>
    </location>
</feature>
<feature type="region of interest" description="Disordered" evidence="9">
    <location>
        <begin position="178"/>
        <end position="209"/>
    </location>
</feature>
<feature type="compositionally biased region" description="Polar residues" evidence="9">
    <location>
        <begin position="2198"/>
        <end position="2217"/>
    </location>
</feature>
<dbReference type="InterPro" id="IPR001650">
    <property type="entry name" value="Helicase_C-like"/>
</dbReference>
<dbReference type="PROSITE" id="PS50016">
    <property type="entry name" value="ZF_PHD_2"/>
    <property type="match status" value="1"/>
</dbReference>
<dbReference type="SUPFAM" id="SSF57903">
    <property type="entry name" value="FYVE/PHD zinc finger"/>
    <property type="match status" value="1"/>
</dbReference>
<dbReference type="CDD" id="cd18793">
    <property type="entry name" value="SF2_C_SNF"/>
    <property type="match status" value="1"/>
</dbReference>
<dbReference type="Pfam" id="PF00271">
    <property type="entry name" value="Helicase_C"/>
    <property type="match status" value="1"/>
</dbReference>
<gene>
    <name evidence="14" type="ORF">FNV43_RR05424</name>
</gene>
<dbReference type="OrthoDB" id="1164736at2759"/>
<dbReference type="SUPFAM" id="SSF54160">
    <property type="entry name" value="Chromo domain-like"/>
    <property type="match status" value="2"/>
</dbReference>
<dbReference type="SMART" id="SM00249">
    <property type="entry name" value="PHD"/>
    <property type="match status" value="1"/>
</dbReference>
<dbReference type="Gene3D" id="3.30.40.10">
    <property type="entry name" value="Zinc/RING finger domain, C3HC4 (zinc finger)"/>
    <property type="match status" value="1"/>
</dbReference>
<dbReference type="InterPro" id="IPR023780">
    <property type="entry name" value="Chromo_domain"/>
</dbReference>
<feature type="compositionally biased region" description="Basic and acidic residues" evidence="9">
    <location>
        <begin position="284"/>
        <end position="293"/>
    </location>
</feature>
<dbReference type="Pfam" id="PF25029">
    <property type="entry name" value="MOM1"/>
    <property type="match status" value="1"/>
</dbReference>
<dbReference type="PROSITE" id="PS01359">
    <property type="entry name" value="ZF_PHD_1"/>
    <property type="match status" value="1"/>
</dbReference>
<keyword evidence="15" id="KW-1185">Reference proteome</keyword>
<keyword evidence="6" id="KW-0539">Nucleus</keyword>
<feature type="compositionally biased region" description="Low complexity" evidence="9">
    <location>
        <begin position="103"/>
        <end position="124"/>
    </location>
</feature>
<dbReference type="InterPro" id="IPR019787">
    <property type="entry name" value="Znf_PHD-finger"/>
</dbReference>
<feature type="region of interest" description="Disordered" evidence="9">
    <location>
        <begin position="2440"/>
        <end position="2467"/>
    </location>
</feature>
<dbReference type="SMART" id="SM00298">
    <property type="entry name" value="CHROMO"/>
    <property type="match status" value="2"/>
</dbReference>
<feature type="domain" description="Helicase C-terminal" evidence="13">
    <location>
        <begin position="954"/>
        <end position="1117"/>
    </location>
</feature>
<feature type="region of interest" description="Disordered" evidence="9">
    <location>
        <begin position="2193"/>
        <end position="2223"/>
    </location>
</feature>
<feature type="compositionally biased region" description="Polar residues" evidence="9">
    <location>
        <begin position="19"/>
        <end position="33"/>
    </location>
</feature>
<feature type="coiled-coil region" evidence="8">
    <location>
        <begin position="2348"/>
        <end position="2383"/>
    </location>
</feature>
<feature type="compositionally biased region" description="Polar residues" evidence="9">
    <location>
        <begin position="2609"/>
        <end position="2621"/>
    </location>
</feature>
<evidence type="ECO:0000259" key="11">
    <source>
        <dbReference type="PROSITE" id="PS50016"/>
    </source>
</evidence>
<sequence length="2711" mass="299008">MANDTRPRCKAKHDENNNSRRGQTSGKGLSTLGSPCLDKSALRRSTRETLSKEEKVVPSPSKIRKSERLEKLMPTPPGTEKSERVEEKCMRSPLRRSDRARKPSSSSSFGSKGSDKCSSSSSLKQKNRQKEIIVKQLTLDTRKLSKRGKKDGEPVHVKPKTMSARAYKALFMKKTKRVKVADHGEKHNRESKFSHGHSNSCGGESDGVDECTERRADTLIGEYGKSACERTFVGSDYGVSNSANETLQDKGGVMESSHSSLKPGCKNEAHESEDGDSSNAMSKEISDENGLEKSRSLELMVSSFNGKAPDNKIGFESGKEIISSKRRWNLGNVDSDELVKTQSQNNCTSIADAISSLPIECSRGVETSGACYKRQRVDFDPAKLDLSSCKRNSNPELHVAAVVKRKESPTALRKGGDQNTCLICKRGGMLLCCDGRGCKRNYHLSCLDPPMADVPFGDWYCLTCVMKKIKSGVHSVSEGVESILDAREVKASDVDGLQKQEFFVKYKGLAHIHNNWVPESKLLLDAPSLVARFNRQSQVHKSQVRWKQEWTVPHRLLQKRLLLSPKQCDQYLKENAGNMFDCHYEWLVKWRGLGYEHATWELENSSLFNLPHGQSLIREYENRRKENKILENEKRPSAKLSKLSVEISTKFDNNHLDYINKLRELWHKGQNAVAIDEQERIKKVVGFILSLQSDACQPFLIITTPAALSSWDDEFFQMVPSTSVVVYKGDKDLRKTIRALEFHVEGGCIRFQVLITTAEVFIEDLDVLECIGWEVIVIDECQRSRISSHYTQIKILSTKMRLLVLGCQLKEGSSADYLTFLSLLDSHNVLDKSIPLQSSSSDNIGKLKERLSRYIVYECKSESSRFKEYWVPVQMSTVQLEQYCGALISNSNLLRSFQKKNDLLGSLHDVLVSLQKCCDHPYIMDKSVQLSLSKGLEGFECLDVGVKASAKLQLLDMMLLEIKKRGLRVLILFQSSSGPGMTSLGDILDDVLRQRFGSDCYERVEGVVLPSKKQAALNMFNDKEHGRFVFLLETHACNSSIKLSSVDAVIIYGSEWSPVNDVRALQKITLDSQFDQIKVFRLYSSYTVEEKVLILSKQEKILDSKLQNISRNTSHMLLMWGASHQFETLDRFHGGNGPLSIADISSDESHLKDVFQDFSSILPLNGKDGGSGNPSIILNVQQVGGAYSTDSSLLGERQSQLMDEGQPHIFWTKLLEGKHPLWKYSSGSSQRIRKRVKISSGSSQRIRKRVKIYGEVPKNQEAQDDEVVKKRTKVVNSCVEPSCLELGSHKKLIAGDKEGASETPADNLPYSVPRSSCINETFHANYASTSPKSGLKFIEFTETRTLDFVERMKSLDAQKSLHFHLKPDVSKLCEILRFSDPVKGTVEKFLEYVMNNHHVNTEPATLLQGFQISLCWTVASMQNQKVDHKESLELAKQHLNFKCKKEEADYAYSLLRCLKRMFRHHLKVQESAKVEGCKNKDHTGKQVHSLSRLAPEFKLAEKDVSKSIKEIQKKCQRQLTKLLQRQQEEKNELVREYEEEKANLQNRQMMAAAVIRKVLQNNVSLMTDRLKLLDGEYVKKFEEHKKQMDMALKDLEVEQLATRNKVQDKEAVWVEEVMSWARAELFCIQLGNSTDGHIRVHDDPENLTPVAVHLSDERSPDQVVHSTLGTRIGLSGTSENVLSEGVEFGHSVKTLTPQVRPVNVNYELGIMASKENKIGYSSDDPERIASMDPCMRDQVPDGAASRRPDDKVLPEVPAILSSCDGSEKVISRDPPSCEDHSHGEATLTMPGREVIWKNGVNVSSSNGTGVVHPLTFPSSEELNSDASALSRPDEDVVSVNQPASEEVCPDGVVIQKDSIDVSSSDGPGEIIPLTLPSSEELNPDVSALSRPDEDVSVNPPASVETCPDGEVLLKDGVDVSSSDGQGEIHTLTPLSEELNPDVSAFSRPDDVVLSVNPPASEAIYPDGEVMAKDGVNVSSSDGPQEIHTLTPPPPEELNLDVSALRRPDEDVSVNPPASEEICPVMTASAPDNEVQLKVPDSVSSNDCLEYLVPVNPPSSEEQILDTITVSMPDKEIQQGIPMHPSSSDVVVTVVSANPVSSAEKLLEGATLSMSDGESFLPVQETAHDQVEVDNTSSGNGEMHVTASDNATAFGQRDGVLNPIDQNSLLQEQSLVQQDEHIIPSTPCGMEVGDAPASEKQNASQEIGCSVSQTNEAEPSNHSDQEALTFETAVQIQLFPSSSSPSGLNLLDQPSVAEIECQPTSGEHTSNQVSQAPVLPVEDPAELSNQGVLQSMTSFPLHPPVDVPAGGVGVHVIDTRTTLQAPPQLAADPLQIELERLRKEIDDTVKIYEERNQHLKTDCEKELEEAAAQIRAKYEIKHRETETEFLLRKKELDSNYNKVWMNKILATAFHMKLDLNFSATQHIFSMRQNARQSSLAVNTSVASPSAPNLQASVPSPASNLQNIQPAPASNLQASAPNLQSIPHAAAPNLQSSAPAPASNLQTNPLIPAPNLQTNPLVPAPNLQTIPPAPGISTYPLSPPLQNVPHSSALFPSTMARPPHISSLSSTINVQGMGEIRAPAPHLQPFRSLTPGAAATNCPPPHLRGMLSQQASTNPTATSHAIPHLSPRLPSSTHQSGPCNGAPRPSYLNALDLLMDVDGYAGTCLPSSLPSQPNSISNIDQSSPSDSGIRSTQVNQACAGDLVCLSDDD</sequence>
<dbReference type="SUPFAM" id="SSF52540">
    <property type="entry name" value="P-loop containing nucleoside triphosphate hydrolases"/>
    <property type="match status" value="2"/>
</dbReference>
<dbReference type="Gene3D" id="3.40.50.300">
    <property type="entry name" value="P-loop containing nucleotide triphosphate hydrolases"/>
    <property type="match status" value="1"/>
</dbReference>
<feature type="region of interest" description="Disordered" evidence="9">
    <location>
        <begin position="1764"/>
        <end position="1783"/>
    </location>
</feature>
<dbReference type="PANTHER" id="PTHR35116">
    <property type="entry name" value="HELICASE PROTEIN MOM1"/>
    <property type="match status" value="1"/>
</dbReference>
<dbReference type="Pfam" id="PF00385">
    <property type="entry name" value="Chromo"/>
    <property type="match status" value="2"/>
</dbReference>
<dbReference type="PROSITE" id="PS51192">
    <property type="entry name" value="HELICASE_ATP_BIND_1"/>
    <property type="match status" value="1"/>
</dbReference>
<evidence type="ECO:0000259" key="10">
    <source>
        <dbReference type="PROSITE" id="PS50013"/>
    </source>
</evidence>
<keyword evidence="3 7" id="KW-0863">Zinc-finger</keyword>
<evidence type="ECO:0000259" key="12">
    <source>
        <dbReference type="PROSITE" id="PS51192"/>
    </source>
</evidence>
<feature type="compositionally biased region" description="Basic and acidic residues" evidence="9">
    <location>
        <begin position="80"/>
        <end position="101"/>
    </location>
</feature>
<evidence type="ECO:0000259" key="13">
    <source>
        <dbReference type="PROSITE" id="PS51194"/>
    </source>
</evidence>
<feature type="region of interest" description="Disordered" evidence="9">
    <location>
        <begin position="2608"/>
        <end position="2645"/>
    </location>
</feature>
<evidence type="ECO:0000256" key="2">
    <source>
        <dbReference type="ARBA" id="ARBA00022737"/>
    </source>
</evidence>
<dbReference type="InterPro" id="IPR000953">
    <property type="entry name" value="Chromo/chromo_shadow_dom"/>
</dbReference>
<dbReference type="InterPro" id="IPR039322">
    <property type="entry name" value="MOM1"/>
</dbReference>
<feature type="region of interest" description="Disordered" evidence="9">
    <location>
        <begin position="249"/>
        <end position="293"/>
    </location>
</feature>
<feature type="domain" description="Helicase ATP-binding" evidence="12">
    <location>
        <begin position="663"/>
        <end position="827"/>
    </location>
</feature>
<protein>
    <submittedName>
        <fullName evidence="14">Uncharacterized protein</fullName>
    </submittedName>
</protein>
<evidence type="ECO:0000256" key="8">
    <source>
        <dbReference type="SAM" id="Coils"/>
    </source>
</evidence>
<dbReference type="InterPro" id="IPR038718">
    <property type="entry name" value="SNF2-like_sf"/>
</dbReference>
<dbReference type="GO" id="GO:0016787">
    <property type="term" value="F:hydrolase activity"/>
    <property type="evidence" value="ECO:0007669"/>
    <property type="project" value="UniProtKB-KW"/>
</dbReference>
<keyword evidence="8" id="KW-0175">Coiled coil</keyword>
<dbReference type="Pfam" id="PF00628">
    <property type="entry name" value="PHD"/>
    <property type="match status" value="1"/>
</dbReference>
<name>A0A8K0HM23_9ROSA</name>
<feature type="compositionally biased region" description="Basic and acidic residues" evidence="9">
    <location>
        <begin position="179"/>
        <end position="193"/>
    </location>
</feature>
<dbReference type="InterPro" id="IPR014001">
    <property type="entry name" value="Helicase_ATP-bd"/>
</dbReference>
<dbReference type="Gene3D" id="6.10.250.1310">
    <property type="match status" value="1"/>
</dbReference>
<dbReference type="Gene3D" id="2.40.50.40">
    <property type="match status" value="2"/>
</dbReference>
<dbReference type="GO" id="GO:0005524">
    <property type="term" value="F:ATP binding"/>
    <property type="evidence" value="ECO:0007669"/>
    <property type="project" value="InterPro"/>
</dbReference>
<feature type="compositionally biased region" description="Polar residues" evidence="9">
    <location>
        <begin position="2631"/>
        <end position="2640"/>
    </location>
</feature>
<evidence type="ECO:0000256" key="5">
    <source>
        <dbReference type="ARBA" id="ARBA00022833"/>
    </source>
</evidence>
<evidence type="ECO:0000256" key="1">
    <source>
        <dbReference type="ARBA" id="ARBA00022723"/>
    </source>
</evidence>
<dbReference type="InterPro" id="IPR000330">
    <property type="entry name" value="SNF2_N"/>
</dbReference>
<dbReference type="GO" id="GO:0031507">
    <property type="term" value="P:heterochromatin formation"/>
    <property type="evidence" value="ECO:0007669"/>
    <property type="project" value="InterPro"/>
</dbReference>
<dbReference type="InterPro" id="IPR001965">
    <property type="entry name" value="Znf_PHD"/>
</dbReference>
<dbReference type="CDD" id="cd15532">
    <property type="entry name" value="PHD2_CHD_II"/>
    <property type="match status" value="1"/>
</dbReference>
<dbReference type="InterPro" id="IPR027417">
    <property type="entry name" value="P-loop_NTPase"/>
</dbReference>
<keyword evidence="4" id="KW-0378">Hydrolase</keyword>
<dbReference type="Pfam" id="PF00176">
    <property type="entry name" value="SNF2-rel_dom"/>
    <property type="match status" value="1"/>
</dbReference>
<evidence type="ECO:0000256" key="6">
    <source>
        <dbReference type="ARBA" id="ARBA00023242"/>
    </source>
</evidence>
<dbReference type="PROSITE" id="PS50013">
    <property type="entry name" value="CHROMO_2"/>
    <property type="match status" value="2"/>
</dbReference>
<accession>A0A8K0HM23</accession>
<proteinExistence type="predicted"/>
<dbReference type="PANTHER" id="PTHR35116:SF2">
    <property type="entry name" value="ATP-DEPENDENT HELICASE FAMILY PROTEIN-RELATED"/>
    <property type="match status" value="1"/>
</dbReference>
<comment type="caution">
    <text evidence="14">The sequence shown here is derived from an EMBL/GenBank/DDBJ whole genome shotgun (WGS) entry which is preliminary data.</text>
</comment>
<feature type="region of interest" description="Disordered" evidence="9">
    <location>
        <begin position="1881"/>
        <end position="1906"/>
    </location>
</feature>
<evidence type="ECO:0000256" key="3">
    <source>
        <dbReference type="ARBA" id="ARBA00022771"/>
    </source>
</evidence>
<dbReference type="InterPro" id="IPR011011">
    <property type="entry name" value="Znf_FYVE_PHD"/>
</dbReference>
<keyword evidence="5" id="KW-0862">Zinc</keyword>
<feature type="domain" description="PHD-type" evidence="11">
    <location>
        <begin position="418"/>
        <end position="467"/>
    </location>
</feature>
<dbReference type="InterPro" id="IPR049730">
    <property type="entry name" value="SNF2/RAD54-like_C"/>
</dbReference>
<dbReference type="Gene3D" id="3.40.50.10810">
    <property type="entry name" value="Tandem AAA-ATPase domain"/>
    <property type="match status" value="1"/>
</dbReference>
<feature type="compositionally biased region" description="Basic and acidic residues" evidence="9">
    <location>
        <begin position="45"/>
        <end position="56"/>
    </location>
</feature>